<evidence type="ECO:0000313" key="2">
    <source>
        <dbReference type="Proteomes" id="UP000054266"/>
    </source>
</evidence>
<protein>
    <submittedName>
        <fullName evidence="1">Uncharacterized protein</fullName>
    </submittedName>
</protein>
<name>A0A0D2GHP6_9EURO</name>
<dbReference type="HOGENOM" id="CLU_713706_0_0_1"/>
<dbReference type="Proteomes" id="UP000054266">
    <property type="component" value="Unassembled WGS sequence"/>
</dbReference>
<accession>A0A0D2GHP6</accession>
<organism evidence="1 2">
    <name type="scientific">Phialophora macrospora</name>
    <dbReference type="NCBI Taxonomy" id="1851006"/>
    <lineage>
        <taxon>Eukaryota</taxon>
        <taxon>Fungi</taxon>
        <taxon>Dikarya</taxon>
        <taxon>Ascomycota</taxon>
        <taxon>Pezizomycotina</taxon>
        <taxon>Eurotiomycetes</taxon>
        <taxon>Chaetothyriomycetidae</taxon>
        <taxon>Chaetothyriales</taxon>
        <taxon>Herpotrichiellaceae</taxon>
        <taxon>Phialophora</taxon>
    </lineage>
</organism>
<proteinExistence type="predicted"/>
<reference evidence="1 2" key="1">
    <citation type="submission" date="2015-01" db="EMBL/GenBank/DDBJ databases">
        <title>The Genome Sequence of Capronia semiimmersa CBS27337.</title>
        <authorList>
            <consortium name="The Broad Institute Genomics Platform"/>
            <person name="Cuomo C."/>
            <person name="de Hoog S."/>
            <person name="Gorbushina A."/>
            <person name="Stielow B."/>
            <person name="Teixiera M."/>
            <person name="Abouelleil A."/>
            <person name="Chapman S.B."/>
            <person name="Priest M."/>
            <person name="Young S.K."/>
            <person name="Wortman J."/>
            <person name="Nusbaum C."/>
            <person name="Birren B."/>
        </authorList>
    </citation>
    <scope>NUCLEOTIDE SEQUENCE [LARGE SCALE GENOMIC DNA]</scope>
    <source>
        <strain evidence="1 2">CBS 27337</strain>
    </source>
</reference>
<gene>
    <name evidence="1" type="ORF">PV04_00051</name>
</gene>
<evidence type="ECO:0000313" key="1">
    <source>
        <dbReference type="EMBL" id="KIW71819.1"/>
    </source>
</evidence>
<keyword evidence="2" id="KW-1185">Reference proteome</keyword>
<dbReference type="EMBL" id="KN846956">
    <property type="protein sequence ID" value="KIW71819.1"/>
    <property type="molecule type" value="Genomic_DNA"/>
</dbReference>
<dbReference type="AlphaFoldDB" id="A0A0D2GHP6"/>
<sequence>MSGAGRWSRGRSTTVGVAAFLILVLIAGAYRSREPIQGFITDKSLTPSSSAENAPSGRVLVKVGGVPQEGFGSSLHFIKDGIRMAHVLGVDFYPVRTFDFDVFEYNAMDELNLGVDSSKRNWNNMCNLHTSITKVGGHEPFPDRVVRLRKGVERFIEEAKLMSQGEKYDEEFIREVRQNVEGCDVIIYADQEVHQDWEWDDYTRPWVAEAIRRNAAIKLAEGKANPIPRRDVHVHYRWGDVVDLIQKHHDEGKWNFDNVRLERSIHSVEACLGHRLTSNVFIKRSPAQESDDQLRQIIAPIRQDARIIEGEDDIVDLYHLSQGKILAVSGGTYSSAAAAIGNVSLVIHNGWHPRDYDHLRRDGVPLLEQGEKLNAEQCAHVRKTFPS</sequence>